<dbReference type="Gene3D" id="3.40.630.30">
    <property type="match status" value="1"/>
</dbReference>
<dbReference type="GO" id="GO:0016747">
    <property type="term" value="F:acyltransferase activity, transferring groups other than amino-acyl groups"/>
    <property type="evidence" value="ECO:0007669"/>
    <property type="project" value="InterPro"/>
</dbReference>
<organism evidence="4 5">
    <name type="scientific">Nocardia terpenica</name>
    <dbReference type="NCBI Taxonomy" id="455432"/>
    <lineage>
        <taxon>Bacteria</taxon>
        <taxon>Bacillati</taxon>
        <taxon>Actinomycetota</taxon>
        <taxon>Actinomycetes</taxon>
        <taxon>Mycobacteriales</taxon>
        <taxon>Nocardiaceae</taxon>
        <taxon>Nocardia</taxon>
    </lineage>
</organism>
<evidence type="ECO:0000313" key="5">
    <source>
        <dbReference type="Proteomes" id="UP000500953"/>
    </source>
</evidence>
<accession>A0A6G9ZF74</accession>
<protein>
    <submittedName>
        <fullName evidence="4">GNAT family N-acetyltransferase</fullName>
    </submittedName>
</protein>
<dbReference type="PROSITE" id="PS51186">
    <property type="entry name" value="GNAT"/>
    <property type="match status" value="1"/>
</dbReference>
<sequence>MSSVAEDEPPSIEHLRAFAHDGRAWVIADETDIPIAYLILDVVDGNAHIEQVSVHPDHAGRRLGRDLIEYAAEWAVARGIPALTLTTFTEVPWNGPYYERLGFHRLPVAQETPGLRAARAAEAAHGLDAWPRACMRRELPRAPE</sequence>
<dbReference type="Proteomes" id="UP000500953">
    <property type="component" value="Chromosome"/>
</dbReference>
<evidence type="ECO:0000256" key="1">
    <source>
        <dbReference type="ARBA" id="ARBA00022679"/>
    </source>
</evidence>
<name>A0A6G9ZF74_9NOCA</name>
<dbReference type="PANTHER" id="PTHR43877">
    <property type="entry name" value="AMINOALKYLPHOSPHONATE N-ACETYLTRANSFERASE-RELATED-RELATED"/>
    <property type="match status" value="1"/>
</dbReference>
<keyword evidence="1 4" id="KW-0808">Transferase</keyword>
<dbReference type="AlphaFoldDB" id="A0A6G9ZF74"/>
<feature type="domain" description="N-acetyltransferase" evidence="3">
    <location>
        <begin position="1"/>
        <end position="122"/>
    </location>
</feature>
<proteinExistence type="predicted"/>
<dbReference type="CDD" id="cd04301">
    <property type="entry name" value="NAT_SF"/>
    <property type="match status" value="1"/>
</dbReference>
<dbReference type="InterPro" id="IPR050832">
    <property type="entry name" value="Bact_Acetyltransf"/>
</dbReference>
<dbReference type="EMBL" id="CP046173">
    <property type="protein sequence ID" value="QIS24198.1"/>
    <property type="molecule type" value="Genomic_DNA"/>
</dbReference>
<dbReference type="InterPro" id="IPR000182">
    <property type="entry name" value="GNAT_dom"/>
</dbReference>
<keyword evidence="2" id="KW-0012">Acyltransferase</keyword>
<dbReference type="InterPro" id="IPR016181">
    <property type="entry name" value="Acyl_CoA_acyltransferase"/>
</dbReference>
<reference evidence="4 5" key="1">
    <citation type="journal article" date="2019" name="ACS Chem. Biol.">
        <title>Identification and Mobilization of a Cryptic Antibiotic Biosynthesis Gene Locus from a Human-Pathogenic Nocardia Isolate.</title>
        <authorList>
            <person name="Herisse M."/>
            <person name="Ishida K."/>
            <person name="Porter J.L."/>
            <person name="Howden B."/>
            <person name="Hertweck C."/>
            <person name="Stinear T.P."/>
            <person name="Pidot S.J."/>
        </authorList>
    </citation>
    <scope>NUCLEOTIDE SEQUENCE [LARGE SCALE GENOMIC DNA]</scope>
    <source>
        <strain evidence="4 5">AUSMDU00012715</strain>
    </source>
</reference>
<dbReference type="SUPFAM" id="SSF55729">
    <property type="entry name" value="Acyl-CoA N-acyltransferases (Nat)"/>
    <property type="match status" value="1"/>
</dbReference>
<evidence type="ECO:0000259" key="3">
    <source>
        <dbReference type="PROSITE" id="PS51186"/>
    </source>
</evidence>
<evidence type="ECO:0000313" key="4">
    <source>
        <dbReference type="EMBL" id="QIS24198.1"/>
    </source>
</evidence>
<gene>
    <name evidence="4" type="ORF">F6W96_14475</name>
</gene>
<dbReference type="Pfam" id="PF00583">
    <property type="entry name" value="Acetyltransf_1"/>
    <property type="match status" value="1"/>
</dbReference>
<evidence type="ECO:0000256" key="2">
    <source>
        <dbReference type="ARBA" id="ARBA00023315"/>
    </source>
</evidence>